<dbReference type="PANTHER" id="PTHR31751">
    <property type="entry name" value="SI:CH211-108C17.2-RELATED-RELATED"/>
    <property type="match status" value="1"/>
</dbReference>
<feature type="compositionally biased region" description="Polar residues" evidence="1">
    <location>
        <begin position="74"/>
        <end position="94"/>
    </location>
</feature>
<organism evidence="2 3">
    <name type="scientific">Magallana gigas</name>
    <name type="common">Pacific oyster</name>
    <name type="synonym">Crassostrea gigas</name>
    <dbReference type="NCBI Taxonomy" id="29159"/>
    <lineage>
        <taxon>Eukaryota</taxon>
        <taxon>Metazoa</taxon>
        <taxon>Spiralia</taxon>
        <taxon>Lophotrochozoa</taxon>
        <taxon>Mollusca</taxon>
        <taxon>Bivalvia</taxon>
        <taxon>Autobranchia</taxon>
        <taxon>Pteriomorphia</taxon>
        <taxon>Ostreida</taxon>
        <taxon>Ostreoidea</taxon>
        <taxon>Ostreidae</taxon>
        <taxon>Magallana</taxon>
    </lineage>
</organism>
<dbReference type="PANTHER" id="PTHR31751:SF7">
    <property type="entry name" value="THAP-TYPE DOMAIN-CONTAINING PROTEIN"/>
    <property type="match status" value="1"/>
</dbReference>
<sequence>MKGCCKTARCGAPFALQMYVYVKLQQYSVTSDDWKKGQESKKTEISSYLKLQQKRERAKLKENLLALKRGISKPHTSSATSNDDQENMPGSNLFEFNNQEEESPCLQTIPTSSITSEPLECENIVPYRMCGHPCNICLQSEYLKPSQFASDHSYCTNIITIGTMTEVTDNSTGSFNGKIVTSTPFKKISPYLDEEEKVSLFMDDSLTGSNFDDSHDSRDPTFFIDEDESFDAQNVDDHNDDNCDESSSLIQTKKFTVFESCMDDILNCLICNICKCHVDPSDTIKEYCGSMLKVSVSCTGGHLVKKWLSQPLLGKMPVANLLVCAATLFAGQTYAHISQFAKFMNLQFVSKTFQTVQREIVMPVVDHSWTVMQDHIFKKIKDFNRFKGWLVMVV</sequence>
<accession>A0A8W8MSH6</accession>
<keyword evidence="3" id="KW-1185">Reference proteome</keyword>
<dbReference type="EnsemblMetazoa" id="G34289.1">
    <property type="protein sequence ID" value="G34289.1:cds"/>
    <property type="gene ID" value="G34289"/>
</dbReference>
<evidence type="ECO:0000313" key="2">
    <source>
        <dbReference type="EnsemblMetazoa" id="G34289.1:cds"/>
    </source>
</evidence>
<protein>
    <submittedName>
        <fullName evidence="2">Uncharacterized protein</fullName>
    </submittedName>
</protein>
<evidence type="ECO:0000256" key="1">
    <source>
        <dbReference type="SAM" id="MobiDB-lite"/>
    </source>
</evidence>
<feature type="region of interest" description="Disordered" evidence="1">
    <location>
        <begin position="72"/>
        <end position="94"/>
    </location>
</feature>
<evidence type="ECO:0000313" key="3">
    <source>
        <dbReference type="Proteomes" id="UP000005408"/>
    </source>
</evidence>
<dbReference type="Proteomes" id="UP000005408">
    <property type="component" value="Unassembled WGS sequence"/>
</dbReference>
<proteinExistence type="predicted"/>
<dbReference type="AlphaFoldDB" id="A0A8W8MSH6"/>
<reference evidence="2" key="1">
    <citation type="submission" date="2022-08" db="UniProtKB">
        <authorList>
            <consortium name="EnsemblMetazoa"/>
        </authorList>
    </citation>
    <scope>IDENTIFICATION</scope>
    <source>
        <strain evidence="2">05x7-T-G4-1.051#20</strain>
    </source>
</reference>
<name>A0A8W8MSH6_MAGGI</name>